<reference evidence="2 3" key="1">
    <citation type="submission" date="2019-11" db="EMBL/GenBank/DDBJ databases">
        <title>Genome sequences of 17 halophilic strains isolated from different environments.</title>
        <authorList>
            <person name="Furrow R.E."/>
        </authorList>
    </citation>
    <scope>NUCLEOTIDE SEQUENCE [LARGE SCALE GENOMIC DNA]</scope>
    <source>
        <strain evidence="2 3">22514_16_FS</strain>
    </source>
</reference>
<dbReference type="EMBL" id="WMEQ01000019">
    <property type="protein sequence ID" value="MYL35661.1"/>
    <property type="molecule type" value="Genomic_DNA"/>
</dbReference>
<dbReference type="AlphaFoldDB" id="A0A6I5A5L6"/>
<accession>A0A6I5A5L6</accession>
<name>A0A6I5A5L6_9BACI</name>
<evidence type="ECO:0008006" key="4">
    <source>
        <dbReference type="Google" id="ProtNLM"/>
    </source>
</evidence>
<dbReference type="Proteomes" id="UP000468638">
    <property type="component" value="Unassembled WGS sequence"/>
</dbReference>
<dbReference type="PROSITE" id="PS51257">
    <property type="entry name" value="PROKAR_LIPOPROTEIN"/>
    <property type="match status" value="1"/>
</dbReference>
<evidence type="ECO:0000313" key="3">
    <source>
        <dbReference type="Proteomes" id="UP000468638"/>
    </source>
</evidence>
<gene>
    <name evidence="2" type="ORF">GLW05_18960</name>
</gene>
<keyword evidence="1" id="KW-0732">Signal</keyword>
<proteinExistence type="predicted"/>
<evidence type="ECO:0000256" key="1">
    <source>
        <dbReference type="SAM" id="SignalP"/>
    </source>
</evidence>
<feature type="chain" id="PRO_5026071786" description="Lipoprotein" evidence="1">
    <location>
        <begin position="21"/>
        <end position="112"/>
    </location>
</feature>
<organism evidence="2 3">
    <name type="scientific">Pontibacillus yanchengensis</name>
    <dbReference type="NCBI Taxonomy" id="462910"/>
    <lineage>
        <taxon>Bacteria</taxon>
        <taxon>Bacillati</taxon>
        <taxon>Bacillota</taxon>
        <taxon>Bacilli</taxon>
        <taxon>Bacillales</taxon>
        <taxon>Bacillaceae</taxon>
        <taxon>Pontibacillus</taxon>
    </lineage>
</organism>
<dbReference type="RefSeq" id="WP_160849738.1">
    <property type="nucleotide sequence ID" value="NZ_WMEQ01000019.1"/>
</dbReference>
<protein>
    <recommendedName>
        <fullName evidence="4">Lipoprotein</fullName>
    </recommendedName>
</protein>
<comment type="caution">
    <text evidence="2">The sequence shown here is derived from an EMBL/GenBank/DDBJ whole genome shotgun (WGS) entry which is preliminary data.</text>
</comment>
<evidence type="ECO:0000313" key="2">
    <source>
        <dbReference type="EMBL" id="MYL35661.1"/>
    </source>
</evidence>
<feature type="signal peptide" evidence="1">
    <location>
        <begin position="1"/>
        <end position="20"/>
    </location>
</feature>
<sequence>MKIRLLIILSLMILFSGCSSDNYPDLMPNKHGDYSVLWIKDNGGGYNEYPLVFNKVNKVTSIISLEEAKDEYPKLSLIKQPAFIIFNENGIVLKTYIKEEAIEFLEENYNDK</sequence>
<dbReference type="OrthoDB" id="2919475at2"/>